<dbReference type="AlphaFoldDB" id="A0A0L6UEG8"/>
<protein>
    <submittedName>
        <fullName evidence="1">Putative signal peptide protein</fullName>
    </submittedName>
</protein>
<evidence type="ECO:0000313" key="1">
    <source>
        <dbReference type="EMBL" id="KNZ46953.1"/>
    </source>
</evidence>
<accession>A0A0L6UEG8</accession>
<dbReference type="Proteomes" id="UP000037035">
    <property type="component" value="Unassembled WGS sequence"/>
</dbReference>
<keyword evidence="2" id="KW-1185">Reference proteome</keyword>
<evidence type="ECO:0000313" key="2">
    <source>
        <dbReference type="Proteomes" id="UP000037035"/>
    </source>
</evidence>
<name>A0A0L6UEG8_9BASI</name>
<gene>
    <name evidence="1" type="ORF">VP01_680g14</name>
</gene>
<dbReference type="EMBL" id="LAVV01012172">
    <property type="protein sequence ID" value="KNZ46953.1"/>
    <property type="molecule type" value="Genomic_DNA"/>
</dbReference>
<organism evidence="1 2">
    <name type="scientific">Puccinia sorghi</name>
    <dbReference type="NCBI Taxonomy" id="27349"/>
    <lineage>
        <taxon>Eukaryota</taxon>
        <taxon>Fungi</taxon>
        <taxon>Dikarya</taxon>
        <taxon>Basidiomycota</taxon>
        <taxon>Pucciniomycotina</taxon>
        <taxon>Pucciniomycetes</taxon>
        <taxon>Pucciniales</taxon>
        <taxon>Pucciniaceae</taxon>
        <taxon>Puccinia</taxon>
    </lineage>
</organism>
<reference evidence="1 2" key="1">
    <citation type="submission" date="2015-08" db="EMBL/GenBank/DDBJ databases">
        <title>Next Generation Sequencing and Analysis of the Genome of Puccinia sorghi L Schw, the Causal Agent of Maize Common Rust.</title>
        <authorList>
            <person name="Rochi L."/>
            <person name="Burguener G."/>
            <person name="Darino M."/>
            <person name="Turjanski A."/>
            <person name="Kreff E."/>
            <person name="Dieguez M.J."/>
            <person name="Sacco F."/>
        </authorList>
    </citation>
    <scope>NUCLEOTIDE SEQUENCE [LARGE SCALE GENOMIC DNA]</scope>
    <source>
        <strain evidence="1 2">RO10H11247</strain>
    </source>
</reference>
<sequence length="59" mass="6944">MICFHTPFSLHHFIIIFFFNLTPKSQHPFNIFLPAGNTLTDHTFMKSRFLTSLSITCFH</sequence>
<proteinExistence type="predicted"/>
<dbReference type="VEuPathDB" id="FungiDB:VP01_680g14"/>
<comment type="caution">
    <text evidence="1">The sequence shown here is derived from an EMBL/GenBank/DDBJ whole genome shotgun (WGS) entry which is preliminary data.</text>
</comment>